<reference evidence="1" key="1">
    <citation type="journal article" date="2015" name="Nature">
        <title>Complex archaea that bridge the gap between prokaryotes and eukaryotes.</title>
        <authorList>
            <person name="Spang A."/>
            <person name="Saw J.H."/>
            <person name="Jorgensen S.L."/>
            <person name="Zaremba-Niedzwiedzka K."/>
            <person name="Martijn J."/>
            <person name="Lind A.E."/>
            <person name="van Eijk R."/>
            <person name="Schleper C."/>
            <person name="Guy L."/>
            <person name="Ettema T.J."/>
        </authorList>
    </citation>
    <scope>NUCLEOTIDE SEQUENCE</scope>
</reference>
<sequence>MRNQTWTNGKITRDIELYLEGNILKALDCLTGKVRSTTDEEREQFLYKPRRALLAEIDDLKTRLEKVEQR</sequence>
<proteinExistence type="predicted"/>
<comment type="caution">
    <text evidence="1">The sequence shown here is derived from an EMBL/GenBank/DDBJ whole genome shotgun (WGS) entry which is preliminary data.</text>
</comment>
<gene>
    <name evidence="1" type="ORF">LCGC14_2387210</name>
</gene>
<dbReference type="EMBL" id="LAZR01035539">
    <property type="protein sequence ID" value="KKL27237.1"/>
    <property type="molecule type" value="Genomic_DNA"/>
</dbReference>
<name>A0A0F9CLE6_9ZZZZ</name>
<evidence type="ECO:0000313" key="1">
    <source>
        <dbReference type="EMBL" id="KKL27237.1"/>
    </source>
</evidence>
<dbReference type="AlphaFoldDB" id="A0A0F9CLE6"/>
<accession>A0A0F9CLE6</accession>
<organism evidence="1">
    <name type="scientific">marine sediment metagenome</name>
    <dbReference type="NCBI Taxonomy" id="412755"/>
    <lineage>
        <taxon>unclassified sequences</taxon>
        <taxon>metagenomes</taxon>
        <taxon>ecological metagenomes</taxon>
    </lineage>
</organism>
<protein>
    <submittedName>
        <fullName evidence="1">Uncharacterized protein</fullName>
    </submittedName>
</protein>